<dbReference type="InterPro" id="IPR039993">
    <property type="entry name" value="NDUFB10"/>
</dbReference>
<dbReference type="EMBL" id="SDRB02000959">
    <property type="protein sequence ID" value="THG22140.1"/>
    <property type="molecule type" value="Genomic_DNA"/>
</dbReference>
<evidence type="ECO:0000256" key="4">
    <source>
        <dbReference type="ARBA" id="ARBA00022660"/>
    </source>
</evidence>
<evidence type="ECO:0000256" key="7">
    <source>
        <dbReference type="ARBA" id="ARBA00023128"/>
    </source>
</evidence>
<comment type="similarity">
    <text evidence="2">Belongs to the complex I NDUFB10 subunit family.</text>
</comment>
<evidence type="ECO:0000313" key="11">
    <source>
        <dbReference type="Proteomes" id="UP000306102"/>
    </source>
</evidence>
<reference evidence="10 11" key="1">
    <citation type="journal article" date="2018" name="Proc. Natl. Acad. Sci. U.S.A.">
        <title>Draft genome sequence of Camellia sinensis var. sinensis provides insights into the evolution of the tea genome and tea quality.</title>
        <authorList>
            <person name="Wei C."/>
            <person name="Yang H."/>
            <person name="Wang S."/>
            <person name="Zhao J."/>
            <person name="Liu C."/>
            <person name="Gao L."/>
            <person name="Xia E."/>
            <person name="Lu Y."/>
            <person name="Tai Y."/>
            <person name="She G."/>
            <person name="Sun J."/>
            <person name="Cao H."/>
            <person name="Tong W."/>
            <person name="Gao Q."/>
            <person name="Li Y."/>
            <person name="Deng W."/>
            <person name="Jiang X."/>
            <person name="Wang W."/>
            <person name="Chen Q."/>
            <person name="Zhang S."/>
            <person name="Li H."/>
            <person name="Wu J."/>
            <person name="Wang P."/>
            <person name="Li P."/>
            <person name="Shi C."/>
            <person name="Zheng F."/>
            <person name="Jian J."/>
            <person name="Huang B."/>
            <person name="Shan D."/>
            <person name="Shi M."/>
            <person name="Fang C."/>
            <person name="Yue Y."/>
            <person name="Li F."/>
            <person name="Li D."/>
            <person name="Wei S."/>
            <person name="Han B."/>
            <person name="Jiang C."/>
            <person name="Yin Y."/>
            <person name="Xia T."/>
            <person name="Zhang Z."/>
            <person name="Bennetzen J.L."/>
            <person name="Zhao S."/>
            <person name="Wan X."/>
        </authorList>
    </citation>
    <scope>NUCLEOTIDE SEQUENCE [LARGE SCALE GENOMIC DNA]</scope>
    <source>
        <strain evidence="11">cv. Shuchazao</strain>
        <tissue evidence="10">Leaf</tissue>
    </source>
</reference>
<dbReference type="Pfam" id="PF10249">
    <property type="entry name" value="NDUFB10"/>
    <property type="match status" value="1"/>
</dbReference>
<accession>A0A4S4EYI6</accession>
<keyword evidence="6" id="KW-0249">Electron transport</keyword>
<feature type="region of interest" description="Disordered" evidence="9">
    <location>
        <begin position="1"/>
        <end position="22"/>
    </location>
</feature>
<comment type="caution">
    <text evidence="10">The sequence shown here is derived from an EMBL/GenBank/DDBJ whole genome shotgun (WGS) entry which is preliminary data.</text>
</comment>
<dbReference type="GO" id="GO:0005743">
    <property type="term" value="C:mitochondrial inner membrane"/>
    <property type="evidence" value="ECO:0007669"/>
    <property type="project" value="UniProtKB-SubCell"/>
</dbReference>
<dbReference type="PANTHER" id="PTHR13094:SF1">
    <property type="entry name" value="NADH DEHYDROGENASE [UBIQUINONE] 1 BETA SUBCOMPLEX SUBUNIT 10"/>
    <property type="match status" value="1"/>
</dbReference>
<evidence type="ECO:0000256" key="9">
    <source>
        <dbReference type="SAM" id="MobiDB-lite"/>
    </source>
</evidence>
<keyword evidence="11" id="KW-1185">Reference proteome</keyword>
<organism evidence="10 11">
    <name type="scientific">Camellia sinensis var. sinensis</name>
    <name type="common">China tea</name>
    <dbReference type="NCBI Taxonomy" id="542762"/>
    <lineage>
        <taxon>Eukaryota</taxon>
        <taxon>Viridiplantae</taxon>
        <taxon>Streptophyta</taxon>
        <taxon>Embryophyta</taxon>
        <taxon>Tracheophyta</taxon>
        <taxon>Spermatophyta</taxon>
        <taxon>Magnoliopsida</taxon>
        <taxon>eudicotyledons</taxon>
        <taxon>Gunneridae</taxon>
        <taxon>Pentapetalae</taxon>
        <taxon>asterids</taxon>
        <taxon>Ericales</taxon>
        <taxon>Theaceae</taxon>
        <taxon>Camellia</taxon>
    </lineage>
</organism>
<dbReference type="InterPro" id="IPR019377">
    <property type="entry name" value="NADH_UbQ_OxRdtase_su10"/>
</dbReference>
<evidence type="ECO:0000256" key="2">
    <source>
        <dbReference type="ARBA" id="ARBA00008317"/>
    </source>
</evidence>
<comment type="subcellular location">
    <subcellularLocation>
        <location evidence="1">Mitochondrion inner membrane</location>
        <topology evidence="1">Peripheral membrane protein</topology>
        <orientation evidence="1">Matrix side</orientation>
    </subcellularLocation>
</comment>
<evidence type="ECO:0000256" key="6">
    <source>
        <dbReference type="ARBA" id="ARBA00022982"/>
    </source>
</evidence>
<protein>
    <submittedName>
        <fullName evidence="10">Uncharacterized protein</fullName>
    </submittedName>
</protein>
<gene>
    <name evidence="10" type="ORF">TEA_020856</name>
</gene>
<evidence type="ECO:0000256" key="8">
    <source>
        <dbReference type="ARBA" id="ARBA00023136"/>
    </source>
</evidence>
<dbReference type="Proteomes" id="UP000306102">
    <property type="component" value="Unassembled WGS sequence"/>
</dbReference>
<evidence type="ECO:0000256" key="5">
    <source>
        <dbReference type="ARBA" id="ARBA00022792"/>
    </source>
</evidence>
<evidence type="ECO:0000313" key="10">
    <source>
        <dbReference type="EMBL" id="THG22140.1"/>
    </source>
</evidence>
<keyword evidence="4" id="KW-0679">Respiratory chain</keyword>
<sequence>MGRKKGVVLDEGAPDDFDPENPYKDPVAMLEMREHLVREKWIDIETAKIIREKLKWCYRIEGVNHLQKCRHLVQQYLDSTRGIGWGKDHRPPSLHGREQWFLSSPDTLKYSSPLPQNLVVSSWSSSINLVCHSVPLDNLDYHRNRYGARILLLGSRGRIHTYIEYPYSLNTSKYVFAISAVCLCLPTVGVSITGLTAIEYALGNIIVNPEVTSIPFQESVATLKTRVQASSLEALKTKAILMRSKEILPFESIPIAVDSVT</sequence>
<dbReference type="AlphaFoldDB" id="A0A4S4EYI6"/>
<keyword evidence="7" id="KW-0496">Mitochondrion</keyword>
<name>A0A4S4EYI6_CAMSN</name>
<dbReference type="PANTHER" id="PTHR13094">
    <property type="entry name" value="NADH-UBIQUINONE OXIDOREDUCTASE PDSW SUBUNIT"/>
    <property type="match status" value="1"/>
</dbReference>
<proteinExistence type="inferred from homology"/>
<dbReference type="STRING" id="542762.A0A4S4EYI6"/>
<evidence type="ECO:0000256" key="1">
    <source>
        <dbReference type="ARBA" id="ARBA00004443"/>
    </source>
</evidence>
<evidence type="ECO:0000256" key="3">
    <source>
        <dbReference type="ARBA" id="ARBA00022448"/>
    </source>
</evidence>
<keyword evidence="5" id="KW-0999">Mitochondrion inner membrane</keyword>
<keyword evidence="3" id="KW-0813">Transport</keyword>
<dbReference type="GO" id="GO:0045271">
    <property type="term" value="C:respiratory chain complex I"/>
    <property type="evidence" value="ECO:0007669"/>
    <property type="project" value="UniProtKB-ARBA"/>
</dbReference>
<keyword evidence="8" id="KW-0472">Membrane</keyword>